<reference evidence="2 3" key="1">
    <citation type="submission" date="2018-06" db="EMBL/GenBank/DDBJ databases">
        <title>Genomic Encyclopedia of Type Strains, Phase IV (KMG-IV): sequencing the most valuable type-strain genomes for metagenomic binning, comparative biology and taxonomic classification.</title>
        <authorList>
            <person name="Goeker M."/>
        </authorList>
    </citation>
    <scope>NUCLEOTIDE SEQUENCE [LARGE SCALE GENOMIC DNA]</scope>
    <source>
        <strain evidence="2 3">DSM 18048</strain>
    </source>
</reference>
<organism evidence="2 3">
    <name type="scientific">Deinococcus yavapaiensis KR-236</name>
    <dbReference type="NCBI Taxonomy" id="694435"/>
    <lineage>
        <taxon>Bacteria</taxon>
        <taxon>Thermotogati</taxon>
        <taxon>Deinococcota</taxon>
        <taxon>Deinococci</taxon>
        <taxon>Deinococcales</taxon>
        <taxon>Deinococcaceae</taxon>
        <taxon>Deinococcus</taxon>
    </lineage>
</organism>
<evidence type="ECO:0000313" key="2">
    <source>
        <dbReference type="EMBL" id="PYE50441.1"/>
    </source>
</evidence>
<dbReference type="Proteomes" id="UP000248326">
    <property type="component" value="Unassembled WGS sequence"/>
</dbReference>
<feature type="compositionally biased region" description="Basic residues" evidence="1">
    <location>
        <begin position="15"/>
        <end position="33"/>
    </location>
</feature>
<accession>A0A318S6S9</accession>
<dbReference type="EMBL" id="QJSX01000018">
    <property type="protein sequence ID" value="PYE50441.1"/>
    <property type="molecule type" value="Genomic_DNA"/>
</dbReference>
<evidence type="ECO:0008006" key="4">
    <source>
        <dbReference type="Google" id="ProtNLM"/>
    </source>
</evidence>
<keyword evidence="3" id="KW-1185">Reference proteome</keyword>
<comment type="caution">
    <text evidence="2">The sequence shown here is derived from an EMBL/GenBank/DDBJ whole genome shotgun (WGS) entry which is preliminary data.</text>
</comment>
<feature type="compositionally biased region" description="Basic and acidic residues" evidence="1">
    <location>
        <begin position="116"/>
        <end position="131"/>
    </location>
</feature>
<protein>
    <recommendedName>
        <fullName evidence="4">Transposase</fullName>
    </recommendedName>
</protein>
<proteinExistence type="predicted"/>
<evidence type="ECO:0000313" key="3">
    <source>
        <dbReference type="Proteomes" id="UP000248326"/>
    </source>
</evidence>
<gene>
    <name evidence="2" type="ORF">DES52_11858</name>
</gene>
<dbReference type="AlphaFoldDB" id="A0A318S6S9"/>
<name>A0A318S6S9_9DEIO</name>
<feature type="region of interest" description="Disordered" evidence="1">
    <location>
        <begin position="89"/>
        <end position="204"/>
    </location>
</feature>
<evidence type="ECO:0000256" key="1">
    <source>
        <dbReference type="SAM" id="MobiDB-lite"/>
    </source>
</evidence>
<sequence length="204" mass="23007">MTERFARTLTAAFRSNRRHRPSRTPRKTKRTAKRSFGCVPTDVGPVAPRAGWLALKLPLRATLPSRTARGMEPWKTYDADIRVKAVEFARQDGDPRPTPRHEALDATNPGKRSRAPAREIPIEAFYNRERPSATSDRPSSRTENVPRSGVPRDLDPRRRCPRAGFSVRRRGTAKSLQRTSQAFLHPGSARRPPGTRTVLGEARR</sequence>
<feature type="compositionally biased region" description="Polar residues" evidence="1">
    <location>
        <begin position="132"/>
        <end position="145"/>
    </location>
</feature>
<feature type="region of interest" description="Disordered" evidence="1">
    <location>
        <begin position="1"/>
        <end position="37"/>
    </location>
</feature>
<feature type="compositionally biased region" description="Basic and acidic residues" evidence="1">
    <location>
        <begin position="89"/>
        <end position="104"/>
    </location>
</feature>